<evidence type="ECO:0000313" key="1">
    <source>
        <dbReference type="EMBL" id="MFM9329066.1"/>
    </source>
</evidence>
<organism evidence="1 2">
    <name type="scientific">Paenibacillus mesotrionivorans</name>
    <dbReference type="NCBI Taxonomy" id="3160968"/>
    <lineage>
        <taxon>Bacteria</taxon>
        <taxon>Bacillati</taxon>
        <taxon>Bacillota</taxon>
        <taxon>Bacilli</taxon>
        <taxon>Bacillales</taxon>
        <taxon>Paenibacillaceae</taxon>
        <taxon>Paenibacillus</taxon>
    </lineage>
</organism>
<proteinExistence type="predicted"/>
<comment type="caution">
    <text evidence="1">The sequence shown here is derived from an EMBL/GenBank/DDBJ whole genome shotgun (WGS) entry which is preliminary data.</text>
</comment>
<reference evidence="1" key="1">
    <citation type="submission" date="2024-12" db="EMBL/GenBank/DDBJ databases">
        <authorList>
            <person name="Wu N."/>
        </authorList>
    </citation>
    <scope>NUCLEOTIDE SEQUENCE</scope>
    <source>
        <strain evidence="1">P15</strain>
    </source>
</reference>
<keyword evidence="2" id="KW-1185">Reference proteome</keyword>
<gene>
    <name evidence="1" type="ORF">ACI1P1_12285</name>
</gene>
<name>A0ACC7NYC2_9BACL</name>
<sequence>MNHSYHMLVENSIYFGGAKDVQDMIEQEGVEVVVDLREEAEGCAYPKPGVVWIQVPLGDEAEEPQAELFKQAIAHVVGAHKEGKKVAFHCGGGKGRTGAVAVGTLMELEMANSLEEAEQKAKAIRPIISVKPAQWEALQSIYKK</sequence>
<dbReference type="EMBL" id="JBJURJ010000007">
    <property type="protein sequence ID" value="MFM9329066.1"/>
    <property type="molecule type" value="Genomic_DNA"/>
</dbReference>
<evidence type="ECO:0000313" key="2">
    <source>
        <dbReference type="Proteomes" id="UP001631969"/>
    </source>
</evidence>
<accession>A0ACC7NYC2</accession>
<dbReference type="Proteomes" id="UP001631969">
    <property type="component" value="Unassembled WGS sequence"/>
</dbReference>
<protein>
    <submittedName>
        <fullName evidence="1">Dual specificity protein phosphatase family protein</fullName>
    </submittedName>
</protein>